<dbReference type="AlphaFoldDB" id="A0A016SCB1"/>
<accession>A0A016SCB1</accession>
<sequence>MYSEAQTAVDKRWDRGAAFLGRNTRASMQTLCVSAQERRAAVPHLVYGLLRARVEPLSSGDRLFIHSLAGPCIYIHSALIEAGKVIEVNFILATHHGLSGARSFETLDSRPFEYAVFGKGIDMHKLSEEERKCLEKYRDFEF</sequence>
<proteinExistence type="predicted"/>
<reference evidence="2" key="1">
    <citation type="journal article" date="2015" name="Nat. Genet.">
        <title>The genome and transcriptome of the zoonotic hookworm Ancylostoma ceylanicum identify infection-specific gene families.</title>
        <authorList>
            <person name="Schwarz E.M."/>
            <person name="Hu Y."/>
            <person name="Antoshechkin I."/>
            <person name="Miller M.M."/>
            <person name="Sternberg P.W."/>
            <person name="Aroian R.V."/>
        </authorList>
    </citation>
    <scope>NUCLEOTIDE SEQUENCE</scope>
    <source>
        <strain evidence="2">HY135</strain>
    </source>
</reference>
<dbReference type="OrthoDB" id="5868167at2759"/>
<keyword evidence="2" id="KW-1185">Reference proteome</keyword>
<gene>
    <name evidence="1" type="primary">Acey_s0250.g159</name>
    <name evidence="1" type="ORF">Y032_0250g159</name>
</gene>
<evidence type="ECO:0000313" key="1">
    <source>
        <dbReference type="EMBL" id="EYB88275.1"/>
    </source>
</evidence>
<name>A0A016SCB1_9BILA</name>
<organism evidence="1 2">
    <name type="scientific">Ancylostoma ceylanicum</name>
    <dbReference type="NCBI Taxonomy" id="53326"/>
    <lineage>
        <taxon>Eukaryota</taxon>
        <taxon>Metazoa</taxon>
        <taxon>Ecdysozoa</taxon>
        <taxon>Nematoda</taxon>
        <taxon>Chromadorea</taxon>
        <taxon>Rhabditida</taxon>
        <taxon>Rhabditina</taxon>
        <taxon>Rhabditomorpha</taxon>
        <taxon>Strongyloidea</taxon>
        <taxon>Ancylostomatidae</taxon>
        <taxon>Ancylostomatinae</taxon>
        <taxon>Ancylostoma</taxon>
    </lineage>
</organism>
<dbReference type="Proteomes" id="UP000024635">
    <property type="component" value="Unassembled WGS sequence"/>
</dbReference>
<evidence type="ECO:0000313" key="2">
    <source>
        <dbReference type="Proteomes" id="UP000024635"/>
    </source>
</evidence>
<protein>
    <submittedName>
        <fullName evidence="1">Uncharacterized protein</fullName>
    </submittedName>
</protein>
<dbReference type="EMBL" id="JARK01001586">
    <property type="protein sequence ID" value="EYB88275.1"/>
    <property type="molecule type" value="Genomic_DNA"/>
</dbReference>
<comment type="caution">
    <text evidence="1">The sequence shown here is derived from an EMBL/GenBank/DDBJ whole genome shotgun (WGS) entry which is preliminary data.</text>
</comment>